<evidence type="ECO:0000256" key="5">
    <source>
        <dbReference type="SAM" id="MobiDB-lite"/>
    </source>
</evidence>
<keyword evidence="2" id="KW-0677">Repeat</keyword>
<dbReference type="Proteomes" id="UP000688137">
    <property type="component" value="Unassembled WGS sequence"/>
</dbReference>
<dbReference type="PROSITE" id="PS00028">
    <property type="entry name" value="ZINC_FINGER_C2H2_1"/>
    <property type="match status" value="1"/>
</dbReference>
<feature type="compositionally biased region" description="Low complexity" evidence="5">
    <location>
        <begin position="66"/>
        <end position="88"/>
    </location>
</feature>
<dbReference type="PROSITE" id="PS50157">
    <property type="entry name" value="ZINC_FINGER_C2H2_2"/>
    <property type="match status" value="1"/>
</dbReference>
<evidence type="ECO:0000256" key="1">
    <source>
        <dbReference type="ARBA" id="ARBA00022614"/>
    </source>
</evidence>
<proteinExistence type="predicted"/>
<feature type="region of interest" description="Disordered" evidence="5">
    <location>
        <begin position="513"/>
        <end position="541"/>
    </location>
</feature>
<keyword evidence="3" id="KW-0863">Zinc-finger</keyword>
<comment type="caution">
    <text evidence="7">The sequence shown here is derived from an EMBL/GenBank/DDBJ whole genome shotgun (WGS) entry which is preliminary data.</text>
</comment>
<name>A0A8S1LD44_PARPR</name>
<dbReference type="PANTHER" id="PTHR18849:SF0">
    <property type="entry name" value="CILIA- AND FLAGELLA-ASSOCIATED PROTEIN 410-RELATED"/>
    <property type="match status" value="1"/>
</dbReference>
<feature type="coiled-coil region" evidence="4">
    <location>
        <begin position="380"/>
        <end position="425"/>
    </location>
</feature>
<feature type="domain" description="C2H2-type" evidence="6">
    <location>
        <begin position="4"/>
        <end position="33"/>
    </location>
</feature>
<evidence type="ECO:0000256" key="3">
    <source>
        <dbReference type="PROSITE-ProRule" id="PRU00042"/>
    </source>
</evidence>
<evidence type="ECO:0000256" key="2">
    <source>
        <dbReference type="ARBA" id="ARBA00022737"/>
    </source>
</evidence>
<dbReference type="OMA" id="QITEFEH"/>
<dbReference type="PANTHER" id="PTHR18849">
    <property type="entry name" value="LEUCINE RICH REPEAT PROTEIN"/>
    <property type="match status" value="1"/>
</dbReference>
<keyword evidence="3" id="KW-0862">Zinc</keyword>
<evidence type="ECO:0000313" key="7">
    <source>
        <dbReference type="EMBL" id="CAD8064295.1"/>
    </source>
</evidence>
<protein>
    <recommendedName>
        <fullName evidence="6">C2H2-type domain-containing protein</fullName>
    </recommendedName>
</protein>
<organism evidence="7 8">
    <name type="scientific">Paramecium primaurelia</name>
    <dbReference type="NCBI Taxonomy" id="5886"/>
    <lineage>
        <taxon>Eukaryota</taxon>
        <taxon>Sar</taxon>
        <taxon>Alveolata</taxon>
        <taxon>Ciliophora</taxon>
        <taxon>Intramacronucleata</taxon>
        <taxon>Oligohymenophorea</taxon>
        <taxon>Peniculida</taxon>
        <taxon>Parameciidae</taxon>
        <taxon>Paramecium</taxon>
    </lineage>
</organism>
<keyword evidence="1" id="KW-0433">Leucine-rich repeat</keyword>
<keyword evidence="4" id="KW-0175">Coiled coil</keyword>
<dbReference type="PROSITE" id="PS51450">
    <property type="entry name" value="LRR"/>
    <property type="match status" value="2"/>
</dbReference>
<accession>A0A8S1LD44</accession>
<dbReference type="InterPro" id="IPR013087">
    <property type="entry name" value="Znf_C2H2_type"/>
</dbReference>
<dbReference type="GO" id="GO:0008270">
    <property type="term" value="F:zinc ion binding"/>
    <property type="evidence" value="ECO:0007669"/>
    <property type="project" value="UniProtKB-KW"/>
</dbReference>
<evidence type="ECO:0000256" key="4">
    <source>
        <dbReference type="SAM" id="Coils"/>
    </source>
</evidence>
<dbReference type="AlphaFoldDB" id="A0A8S1LD44"/>
<keyword evidence="3" id="KW-0479">Metal-binding</keyword>
<dbReference type="EMBL" id="CAJJDM010000035">
    <property type="protein sequence ID" value="CAD8064295.1"/>
    <property type="molecule type" value="Genomic_DNA"/>
</dbReference>
<gene>
    <name evidence="7" type="ORF">PPRIM_AZ9-3.1.T0360054</name>
</gene>
<keyword evidence="8" id="KW-1185">Reference proteome</keyword>
<sequence>MNNFECPHGCGRKFEDNQKLDDHIKRRHFLQQKGYPSLYENTNGNMMQKRVNVLRPKLPQLHDNHSQIQQQQSTTSQLLSESSNTQQLPPKPISKLQLQFKKSSILRPNSSNKKLDDVQQIADQKDKQSNDNKDIQKTVKIIEPSPVISAYDLVEARKLITKQFICTNSDGSDLQSVTHLTLNDKNLLVFESTTEVPFQELISLKSLSLSQNKLINVIGISVLNNIVDLNLNNNKISTLQPLGECKRLQKLYANNNLINSIDMGLMIHLKIFQIGYNQITEFEHLVNSIKLMPSLKDLVIENNPCTHKYAYKYDILWTVFLDKLDNQIVTQQDYNLAQAFKDSKQESKLSQSINFSKGMRPQTASTMNNNIFLSDSQNDNSQTNLVLEQINQELEEEIEELYEINSNMRDKIDKLEKQNVEYRLIAERVPFLEEQLQDMRSKISAYESLIIFKESPDNELRKHIFALTLELEKLKSSNNNHLENYEEENQTKFNINQSKFQNTETTFIQQLSQVESDNENKQDNDNDDDDDDKYFRDDENISQIPGQEIMELIMRNSMTLSKLKSEFKDIN</sequence>
<evidence type="ECO:0000313" key="8">
    <source>
        <dbReference type="Proteomes" id="UP000688137"/>
    </source>
</evidence>
<evidence type="ECO:0000259" key="6">
    <source>
        <dbReference type="PROSITE" id="PS50157"/>
    </source>
</evidence>
<reference evidence="7" key="1">
    <citation type="submission" date="2021-01" db="EMBL/GenBank/DDBJ databases">
        <authorList>
            <consortium name="Genoscope - CEA"/>
            <person name="William W."/>
        </authorList>
    </citation>
    <scope>NUCLEOTIDE SEQUENCE</scope>
</reference>
<dbReference type="InterPro" id="IPR001611">
    <property type="entry name" value="Leu-rich_rpt"/>
</dbReference>
<feature type="region of interest" description="Disordered" evidence="5">
    <location>
        <begin position="62"/>
        <end position="92"/>
    </location>
</feature>